<evidence type="ECO:0000313" key="3">
    <source>
        <dbReference type="Proteomes" id="UP000176050"/>
    </source>
</evidence>
<keyword evidence="3" id="KW-1185">Reference proteome</keyword>
<accession>A0A1D8P3Q9</accession>
<dbReference type="EMBL" id="CP017478">
    <property type="protein sequence ID" value="AOW19209.1"/>
    <property type="molecule type" value="Genomic_DNA"/>
</dbReference>
<dbReference type="AlphaFoldDB" id="A0A1D8P3Q9"/>
<dbReference type="PANTHER" id="PTHR43283">
    <property type="entry name" value="BETA-LACTAMASE-RELATED"/>
    <property type="match status" value="1"/>
</dbReference>
<dbReference type="InterPro" id="IPR012338">
    <property type="entry name" value="Beta-lactam/transpept-like"/>
</dbReference>
<name>A0A1D8P3Q9_9FLAO</name>
<dbReference type="InterPro" id="IPR050789">
    <property type="entry name" value="Diverse_Enzym_Activities"/>
</dbReference>
<evidence type="ECO:0000313" key="2">
    <source>
        <dbReference type="EMBL" id="AOW19209.1"/>
    </source>
</evidence>
<feature type="domain" description="Beta-lactamase-related" evidence="1">
    <location>
        <begin position="69"/>
        <end position="334"/>
    </location>
</feature>
<dbReference type="OrthoDB" id="9773047at2"/>
<dbReference type="Proteomes" id="UP000176050">
    <property type="component" value="Chromosome"/>
</dbReference>
<dbReference type="Gene3D" id="3.40.710.10">
    <property type="entry name" value="DD-peptidase/beta-lactamase superfamily"/>
    <property type="match status" value="1"/>
</dbReference>
<dbReference type="RefSeq" id="WP_070235339.1">
    <property type="nucleotide sequence ID" value="NZ_CP017478.1"/>
</dbReference>
<proteinExistence type="predicted"/>
<dbReference type="STRING" id="1850246.LPB138_00250"/>
<dbReference type="InterPro" id="IPR001466">
    <property type="entry name" value="Beta-lactam-related"/>
</dbReference>
<dbReference type="SUPFAM" id="SSF56601">
    <property type="entry name" value="beta-lactamase/transpeptidase-like"/>
    <property type="match status" value="1"/>
</dbReference>
<sequence length="529" mass="60459">MLFFKKFVNLLLYFFIFFSLVFCESKKDIQSTATFIDLTRATPESQGVTSESISNFIDELKKSDINFHSLMIVKNGNVIAEGWWDPYKPEYKHQLYSLSKAFTSTAIGFAVQEKLLTVEDQVISFFPNQLPTEISENLASLKIKHLLTMSLGQEEEPMNMVRNNPENTWVKSILSQPFVRKPGSKFKYTSACTFLLSAIIQKVTNEKLHDYLKPRLFEPLNINNSDWMENPEGINTGGYGLRIKTEDIAKLGQLYLNKGEWNGKQIISEKWVTEATTKQIESSAGDGDFTAYNDWSQGYGYKFWLNTVGGYRADGAYGQFSIVIPEKNLVVAITEESFSMGDSMELIWKYLIPYMDEKENLKENPIALENLNKKLENLEFCPPKTISNSVVIPNINRKEYALNTNQFDTKSVQFDFSNEACTLVVTEKSDEQLVIDFGFKKWITETNEKKIADSFFPVPGRIDFSSKIAGFAHWEDEKTLILTSRFLENVHGDKMICTFEDNNLTIEFLNSEAQGKNIADPRPIISGEF</sequence>
<gene>
    <name evidence="2" type="ORF">LPB138_00250</name>
</gene>
<dbReference type="PANTHER" id="PTHR43283:SF7">
    <property type="entry name" value="BETA-LACTAMASE-RELATED DOMAIN-CONTAINING PROTEIN"/>
    <property type="match status" value="1"/>
</dbReference>
<protein>
    <recommendedName>
        <fullName evidence="1">Beta-lactamase-related domain-containing protein</fullName>
    </recommendedName>
</protein>
<reference evidence="2 3" key="1">
    <citation type="submission" date="2016-10" db="EMBL/GenBank/DDBJ databases">
        <title>Lutibacter sp. LPB0138, isolated from marine gastropod.</title>
        <authorList>
            <person name="Kim E."/>
            <person name="Yi H."/>
        </authorList>
    </citation>
    <scope>NUCLEOTIDE SEQUENCE [LARGE SCALE GENOMIC DNA]</scope>
    <source>
        <strain evidence="2 3">LPB0138</strain>
    </source>
</reference>
<evidence type="ECO:0000259" key="1">
    <source>
        <dbReference type="Pfam" id="PF00144"/>
    </source>
</evidence>
<dbReference type="KEGG" id="lul:LPB138_00250"/>
<organism evidence="2 3">
    <name type="scientific">Urechidicola croceus</name>
    <dbReference type="NCBI Taxonomy" id="1850246"/>
    <lineage>
        <taxon>Bacteria</taxon>
        <taxon>Pseudomonadati</taxon>
        <taxon>Bacteroidota</taxon>
        <taxon>Flavobacteriia</taxon>
        <taxon>Flavobacteriales</taxon>
        <taxon>Flavobacteriaceae</taxon>
        <taxon>Urechidicola</taxon>
    </lineage>
</organism>
<dbReference type="Pfam" id="PF00144">
    <property type="entry name" value="Beta-lactamase"/>
    <property type="match status" value="1"/>
</dbReference>